<dbReference type="SUPFAM" id="SSF53098">
    <property type="entry name" value="Ribonuclease H-like"/>
    <property type="match status" value="1"/>
</dbReference>
<dbReference type="InterPro" id="IPR036397">
    <property type="entry name" value="RNaseH_sf"/>
</dbReference>
<evidence type="ECO:0000256" key="1">
    <source>
        <dbReference type="ARBA" id="ARBA00022722"/>
    </source>
</evidence>
<dbReference type="GO" id="GO:0006259">
    <property type="term" value="P:DNA metabolic process"/>
    <property type="evidence" value="ECO:0007669"/>
    <property type="project" value="UniProtKB-ARBA"/>
</dbReference>
<evidence type="ECO:0000313" key="5">
    <source>
        <dbReference type="EMBL" id="GGW41465.1"/>
    </source>
</evidence>
<dbReference type="Proteomes" id="UP000634668">
    <property type="component" value="Unassembled WGS sequence"/>
</dbReference>
<organism evidence="5 6">
    <name type="scientific">Arenibacter certesii</name>
    <dbReference type="NCBI Taxonomy" id="228955"/>
    <lineage>
        <taxon>Bacteria</taxon>
        <taxon>Pseudomonadati</taxon>
        <taxon>Bacteroidota</taxon>
        <taxon>Flavobacteriia</taxon>
        <taxon>Flavobacteriales</taxon>
        <taxon>Flavobacteriaceae</taxon>
        <taxon>Arenibacter</taxon>
    </lineage>
</organism>
<dbReference type="GO" id="GO:0003676">
    <property type="term" value="F:nucleic acid binding"/>
    <property type="evidence" value="ECO:0007669"/>
    <property type="project" value="InterPro"/>
</dbReference>
<keyword evidence="3" id="KW-0269">Exonuclease</keyword>
<dbReference type="InterPro" id="IPR012337">
    <property type="entry name" value="RNaseH-like_sf"/>
</dbReference>
<proteinExistence type="predicted"/>
<evidence type="ECO:0000256" key="3">
    <source>
        <dbReference type="ARBA" id="ARBA00022839"/>
    </source>
</evidence>
<dbReference type="EMBL" id="BMWP01000020">
    <property type="protein sequence ID" value="GGW41465.1"/>
    <property type="molecule type" value="Genomic_DNA"/>
</dbReference>
<name>A0A918J1Z3_9FLAO</name>
<protein>
    <submittedName>
        <fullName evidence="5">DNA polymerase III subunit epsilon</fullName>
    </submittedName>
</protein>
<dbReference type="Gene3D" id="3.30.420.10">
    <property type="entry name" value="Ribonuclease H-like superfamily/Ribonuclease H"/>
    <property type="match status" value="1"/>
</dbReference>
<evidence type="ECO:0000256" key="2">
    <source>
        <dbReference type="ARBA" id="ARBA00022801"/>
    </source>
</evidence>
<dbReference type="InterPro" id="IPR013520">
    <property type="entry name" value="Ribonucl_H"/>
</dbReference>
<keyword evidence="2" id="KW-0378">Hydrolase</keyword>
<dbReference type="GO" id="GO:0005829">
    <property type="term" value="C:cytosol"/>
    <property type="evidence" value="ECO:0007669"/>
    <property type="project" value="TreeGrafter"/>
</dbReference>
<feature type="domain" description="Exonuclease" evidence="4">
    <location>
        <begin position="35"/>
        <end position="208"/>
    </location>
</feature>
<dbReference type="GO" id="GO:0008408">
    <property type="term" value="F:3'-5' exonuclease activity"/>
    <property type="evidence" value="ECO:0007669"/>
    <property type="project" value="TreeGrafter"/>
</dbReference>
<keyword evidence="1" id="KW-0540">Nuclease</keyword>
<dbReference type="PANTHER" id="PTHR30231:SF4">
    <property type="entry name" value="PROTEIN NEN2"/>
    <property type="match status" value="1"/>
</dbReference>
<dbReference type="PANTHER" id="PTHR30231">
    <property type="entry name" value="DNA POLYMERASE III SUBUNIT EPSILON"/>
    <property type="match status" value="1"/>
</dbReference>
<gene>
    <name evidence="5" type="primary">dnaQ</name>
    <name evidence="5" type="ORF">GCM10007383_27790</name>
</gene>
<evidence type="ECO:0000259" key="4">
    <source>
        <dbReference type="SMART" id="SM00479"/>
    </source>
</evidence>
<dbReference type="Pfam" id="PF00929">
    <property type="entry name" value="RNase_T"/>
    <property type="match status" value="1"/>
</dbReference>
<comment type="caution">
    <text evidence="5">The sequence shown here is derived from an EMBL/GenBank/DDBJ whole genome shotgun (WGS) entry which is preliminary data.</text>
</comment>
<reference evidence="5" key="2">
    <citation type="submission" date="2020-09" db="EMBL/GenBank/DDBJ databases">
        <authorList>
            <person name="Sun Q."/>
            <person name="Kim S."/>
        </authorList>
    </citation>
    <scope>NUCLEOTIDE SEQUENCE</scope>
    <source>
        <strain evidence="5">KCTC 12113</strain>
    </source>
</reference>
<dbReference type="CDD" id="cd06127">
    <property type="entry name" value="DEDDh"/>
    <property type="match status" value="1"/>
</dbReference>
<dbReference type="SMART" id="SM00479">
    <property type="entry name" value="EXOIII"/>
    <property type="match status" value="1"/>
</dbReference>
<dbReference type="RefSeq" id="WP_026814176.1">
    <property type="nucleotide sequence ID" value="NZ_BMWP01000020.1"/>
</dbReference>
<evidence type="ECO:0000313" key="6">
    <source>
        <dbReference type="Proteomes" id="UP000634668"/>
    </source>
</evidence>
<accession>A0A918J1Z3</accession>
<reference evidence="5" key="1">
    <citation type="journal article" date="2014" name="Int. J. Syst. Evol. Microbiol.">
        <title>Complete genome sequence of Corynebacterium casei LMG S-19264T (=DSM 44701T), isolated from a smear-ripened cheese.</title>
        <authorList>
            <consortium name="US DOE Joint Genome Institute (JGI-PGF)"/>
            <person name="Walter F."/>
            <person name="Albersmeier A."/>
            <person name="Kalinowski J."/>
            <person name="Ruckert C."/>
        </authorList>
    </citation>
    <scope>NUCLEOTIDE SEQUENCE</scope>
    <source>
        <strain evidence="5">KCTC 12113</strain>
    </source>
</reference>
<keyword evidence="6" id="KW-1185">Reference proteome</keyword>
<dbReference type="AlphaFoldDB" id="A0A918J1Z3"/>
<sequence>MINIFRRKPVQYPKFWEDYAQSFEQKLPTDLNEIRFVVLDTETTGFDYIHDRILSIGALTLQNKMIEVSRNLELYLEQDHHNADSIKIHGILKSEAIYRISEEDALQQLLAYLQNAVIIAHHAVFDLNMINKALERNGLPKLKNPAIDTSNLYKHTLLTTNLVKKKDHYSLDELADKFDISKKDRHTAMGDAYITAIAFLKIKSRLKEKDSLKLKDLLKMG</sequence>